<accession>A0A8J3PH61</accession>
<dbReference type="InterPro" id="IPR036195">
    <property type="entry name" value="AbfB_ABD_sf"/>
</dbReference>
<dbReference type="RefSeq" id="WP_166379272.1">
    <property type="nucleotide sequence ID" value="NZ_BAAATT010000005.1"/>
</dbReference>
<sequence>MLRRPLAILTAALLAATGLAATPPSPAAAVGGTPVSPDAAMYPRAVRLAHSGTANGRLLLTTTGFPPGGPVGAISESTDGGVTYRRVGTVADTAARAGLCCTTLFELPRQLGALPAGTLLWAGSIGQDGGGTRRMSLRVWHSGDLGRSWTYLSTAVESANSGGLWEPEFAVDASGRLVLHFADESQPGHSQLLARVLTTDGRQWGQRTWTVTGTAAGHRPGMPSVRRLPGGSYLMAYEVCGYGGQFDCAVRHRTSPDGWNWGDPADLGPLARTADGRYLVATPTLAVAASGRVLLVAQQIRNADGSTAAVNGVALLTANPALDGWNVLPAPLGVPAAATGVCPHYSPTLVPLDGNGLAQVTTEPGTDGVCRAHAAAALLPPAVAQTGALSAVGGTCVDAAAGGDADGEAVQLWTCNTAAVQRWTWRPDGSLTVNGRCLDVPGAATGNGTPLQIWSCNQLPNQQWLRRPDGTLVHPRSGRCLDSPGGATGNGTRLQLWDCNGSPAQRVIPAALTPPLRPGDSVSLRATTPGQADRRLRHQDRLAVIAPIGSGSPLADRRDATLIVRPGLADPSCVSFEAAGLPGEYLRHAGYRVRLAPDDGSALLRADATFCPVPVGLGEVALRSHNFPDRRLRHYASAVHIAVPGGGQPFDAPAGFTEDSTWAVDPGLA</sequence>
<dbReference type="InterPro" id="IPR035992">
    <property type="entry name" value="Ricin_B-like_lectins"/>
</dbReference>
<reference evidence="3" key="1">
    <citation type="submission" date="2021-01" db="EMBL/GenBank/DDBJ databases">
        <title>Whole genome shotgun sequence of Catellatospora methionotrophica NBRC 14553.</title>
        <authorList>
            <person name="Komaki H."/>
            <person name="Tamura T."/>
        </authorList>
    </citation>
    <scope>NUCLEOTIDE SEQUENCE</scope>
    <source>
        <strain evidence="3">NBRC 14553</strain>
    </source>
</reference>
<dbReference type="Pfam" id="PF00652">
    <property type="entry name" value="Ricin_B_lectin"/>
    <property type="match status" value="1"/>
</dbReference>
<dbReference type="InterPro" id="IPR007934">
    <property type="entry name" value="AbfB_ABD"/>
</dbReference>
<dbReference type="CDD" id="cd23399">
    <property type="entry name" value="beta-trefoil_ABD_ABFB"/>
    <property type="match status" value="1"/>
</dbReference>
<dbReference type="GO" id="GO:0046373">
    <property type="term" value="P:L-arabinose metabolic process"/>
    <property type="evidence" value="ECO:0007669"/>
    <property type="project" value="InterPro"/>
</dbReference>
<dbReference type="InterPro" id="IPR000772">
    <property type="entry name" value="Ricin_B_lectin"/>
</dbReference>
<dbReference type="GO" id="GO:0046556">
    <property type="term" value="F:alpha-L-arabinofuranosidase activity"/>
    <property type="evidence" value="ECO:0007669"/>
    <property type="project" value="InterPro"/>
</dbReference>
<dbReference type="CDD" id="cd23451">
    <property type="entry name" value="beta-trefoil_Ricin_laminarinase"/>
    <property type="match status" value="1"/>
</dbReference>
<dbReference type="EMBL" id="BONJ01000019">
    <property type="protein sequence ID" value="GIG15026.1"/>
    <property type="molecule type" value="Genomic_DNA"/>
</dbReference>
<dbReference type="SUPFAM" id="SSF50939">
    <property type="entry name" value="Sialidases"/>
    <property type="match status" value="1"/>
</dbReference>
<evidence type="ECO:0000259" key="2">
    <source>
        <dbReference type="SMART" id="SM00458"/>
    </source>
</evidence>
<feature type="signal peptide" evidence="1">
    <location>
        <begin position="1"/>
        <end position="20"/>
    </location>
</feature>
<evidence type="ECO:0000313" key="3">
    <source>
        <dbReference type="EMBL" id="GIG15026.1"/>
    </source>
</evidence>
<dbReference type="AlphaFoldDB" id="A0A8J3PH61"/>
<evidence type="ECO:0000256" key="1">
    <source>
        <dbReference type="SAM" id="SignalP"/>
    </source>
</evidence>
<keyword evidence="4" id="KW-1185">Reference proteome</keyword>
<dbReference type="Pfam" id="PF05270">
    <property type="entry name" value="AbfB"/>
    <property type="match status" value="1"/>
</dbReference>
<dbReference type="Gene3D" id="2.80.10.50">
    <property type="match status" value="2"/>
</dbReference>
<dbReference type="CDD" id="cd15482">
    <property type="entry name" value="Sialidase_non-viral"/>
    <property type="match status" value="1"/>
</dbReference>
<evidence type="ECO:0000313" key="4">
    <source>
        <dbReference type="Proteomes" id="UP000660339"/>
    </source>
</evidence>
<comment type="caution">
    <text evidence="3">The sequence shown here is derived from an EMBL/GenBank/DDBJ whole genome shotgun (WGS) entry which is preliminary data.</text>
</comment>
<proteinExistence type="predicted"/>
<dbReference type="InterPro" id="IPR036278">
    <property type="entry name" value="Sialidase_sf"/>
</dbReference>
<dbReference type="SMART" id="SM00458">
    <property type="entry name" value="RICIN"/>
    <property type="match status" value="1"/>
</dbReference>
<dbReference type="SUPFAM" id="SSF110221">
    <property type="entry name" value="AbfB domain"/>
    <property type="match status" value="1"/>
</dbReference>
<organism evidence="3 4">
    <name type="scientific">Catellatospora methionotrophica</name>
    <dbReference type="NCBI Taxonomy" id="121620"/>
    <lineage>
        <taxon>Bacteria</taxon>
        <taxon>Bacillati</taxon>
        <taxon>Actinomycetota</taxon>
        <taxon>Actinomycetes</taxon>
        <taxon>Micromonosporales</taxon>
        <taxon>Micromonosporaceae</taxon>
        <taxon>Catellatospora</taxon>
    </lineage>
</organism>
<dbReference type="PROSITE" id="PS50231">
    <property type="entry name" value="RICIN_B_LECTIN"/>
    <property type="match status" value="1"/>
</dbReference>
<dbReference type="Proteomes" id="UP000660339">
    <property type="component" value="Unassembled WGS sequence"/>
</dbReference>
<protein>
    <recommendedName>
        <fullName evidence="2">Ricin B lectin domain-containing protein</fullName>
    </recommendedName>
</protein>
<feature type="domain" description="Ricin B lectin" evidence="2">
    <location>
        <begin position="386"/>
        <end position="510"/>
    </location>
</feature>
<dbReference type="PANTHER" id="PTHR38792">
    <property type="entry name" value="BNR/ASP-BOX REPEAT DOMAIN PROTEIN (AFU_ORTHOLOGUE AFUA_7G06430)-RELATED"/>
    <property type="match status" value="1"/>
</dbReference>
<gene>
    <name evidence="3" type="ORF">Cme02nite_33580</name>
</gene>
<dbReference type="SUPFAM" id="SSF50370">
    <property type="entry name" value="Ricin B-like lectins"/>
    <property type="match status" value="1"/>
</dbReference>
<feature type="chain" id="PRO_5038599443" description="Ricin B lectin domain-containing protein" evidence="1">
    <location>
        <begin position="21"/>
        <end position="669"/>
    </location>
</feature>
<keyword evidence="1" id="KW-0732">Signal</keyword>
<name>A0A8J3PH61_9ACTN</name>
<dbReference type="Gene3D" id="2.120.10.10">
    <property type="match status" value="1"/>
</dbReference>
<dbReference type="PANTHER" id="PTHR38792:SF3">
    <property type="entry name" value="BNR_ASP-BOX REPEAT DOMAIN PROTEIN (AFU_ORTHOLOGUE AFUA_7G06430)-RELATED"/>
    <property type="match status" value="1"/>
</dbReference>